<comment type="subcellular location">
    <subcellularLocation>
        <location evidence="1">Membrane</location>
        <topology evidence="1">Multi-pass membrane protein</topology>
    </subcellularLocation>
</comment>
<dbReference type="PANTHER" id="PTHR10361:SF28">
    <property type="entry name" value="P3 PROTEIN-RELATED"/>
    <property type="match status" value="1"/>
</dbReference>
<protein>
    <submittedName>
        <fullName evidence="9">Ileal sodium/bile acid cotransporter-like</fullName>
    </submittedName>
</protein>
<keyword evidence="5 7" id="KW-1133">Transmembrane helix</keyword>
<feature type="transmembrane region" description="Helical" evidence="7">
    <location>
        <begin position="195"/>
        <end position="217"/>
    </location>
</feature>
<evidence type="ECO:0000256" key="7">
    <source>
        <dbReference type="SAM" id="Phobius"/>
    </source>
</evidence>
<dbReference type="InterPro" id="IPR038770">
    <property type="entry name" value="Na+/solute_symporter_sf"/>
</dbReference>
<evidence type="ECO:0000256" key="1">
    <source>
        <dbReference type="ARBA" id="ARBA00004141"/>
    </source>
</evidence>
<feature type="transmembrane region" description="Helical" evidence="7">
    <location>
        <begin position="229"/>
        <end position="251"/>
    </location>
</feature>
<keyword evidence="3 7" id="KW-0812">Transmembrane</keyword>
<dbReference type="GeneID" id="100369999"/>
<organism evidence="8 9">
    <name type="scientific">Saccoglossus kowalevskii</name>
    <name type="common">Acorn worm</name>
    <dbReference type="NCBI Taxonomy" id="10224"/>
    <lineage>
        <taxon>Eukaryota</taxon>
        <taxon>Metazoa</taxon>
        <taxon>Hemichordata</taxon>
        <taxon>Enteropneusta</taxon>
        <taxon>Harrimaniidae</taxon>
        <taxon>Saccoglossus</taxon>
    </lineage>
</organism>
<feature type="transmembrane region" description="Helical" evidence="7">
    <location>
        <begin position="159"/>
        <end position="183"/>
    </location>
</feature>
<comment type="similarity">
    <text evidence="2">Belongs to the bile acid:sodium symporter (BASS) (TC 2.A.28) family.</text>
</comment>
<dbReference type="PANTHER" id="PTHR10361">
    <property type="entry name" value="SODIUM-BILE ACID COTRANSPORTER"/>
    <property type="match status" value="1"/>
</dbReference>
<evidence type="ECO:0000256" key="2">
    <source>
        <dbReference type="ARBA" id="ARBA00006528"/>
    </source>
</evidence>
<evidence type="ECO:0000256" key="3">
    <source>
        <dbReference type="ARBA" id="ARBA00022692"/>
    </source>
</evidence>
<dbReference type="InterPro" id="IPR004710">
    <property type="entry name" value="Bilac:Na_transpt"/>
</dbReference>
<evidence type="ECO:0000256" key="6">
    <source>
        <dbReference type="ARBA" id="ARBA00023136"/>
    </source>
</evidence>
<keyword evidence="4" id="KW-0769">Symport</keyword>
<sequence>MEFTTELMYNSTITNDTDKELTELEEIIFLTDQILTYLTIILIMLGMGGATELGELRRTLRRPWGIIICWLSQFGLMPLVAFGIAHAADLRPELAIGLIIQCSSPGGSMSNVLAYYAKGNISLSICLTTCSTILAVGAMPLCLFLYGRSFVTGASEGTIVIPYVTVIISLVLILVPAGIGLVLKYKVIPKYINKVTQVCSLIGTLGILVGIVLRAIVNPGVYTSSAIEVWLITISLPVLAGAIGFTCSSIIRLPCSSRRTIAVETSCQNVALALTIINSAFPAGPLRAEMQIISSLYGPILAIEMLVVIGVFRFFLARGYCGCCNYGDKEDDKDENENGKEYLGGSSGAIEDKDALKMKESAINGIAYAPEISHRSIVKKVNEVGTNTEFEYTNFAFEDFEEQTKNASVNTDVTLL</sequence>
<dbReference type="Pfam" id="PF01758">
    <property type="entry name" value="SBF"/>
    <property type="match status" value="1"/>
</dbReference>
<feature type="transmembrane region" description="Helical" evidence="7">
    <location>
        <begin position="296"/>
        <end position="316"/>
    </location>
</feature>
<keyword evidence="4" id="KW-0813">Transport</keyword>
<feature type="transmembrane region" description="Helical" evidence="7">
    <location>
        <begin position="65"/>
        <end position="88"/>
    </location>
</feature>
<name>A0ABM0GIX0_SACKO</name>
<feature type="transmembrane region" description="Helical" evidence="7">
    <location>
        <begin position="123"/>
        <end position="147"/>
    </location>
</feature>
<feature type="transmembrane region" description="Helical" evidence="7">
    <location>
        <begin position="94"/>
        <end position="116"/>
    </location>
</feature>
<evidence type="ECO:0000256" key="5">
    <source>
        <dbReference type="ARBA" id="ARBA00022989"/>
    </source>
</evidence>
<proteinExistence type="inferred from homology"/>
<dbReference type="InterPro" id="IPR002657">
    <property type="entry name" value="BilAc:Na_symport/Acr3"/>
</dbReference>
<dbReference type="RefSeq" id="XP_002730842.1">
    <property type="nucleotide sequence ID" value="XM_002730796.1"/>
</dbReference>
<dbReference type="Proteomes" id="UP000694865">
    <property type="component" value="Unplaced"/>
</dbReference>
<evidence type="ECO:0000256" key="4">
    <source>
        <dbReference type="ARBA" id="ARBA00022847"/>
    </source>
</evidence>
<evidence type="ECO:0000313" key="9">
    <source>
        <dbReference type="RefSeq" id="XP_002730842.1"/>
    </source>
</evidence>
<gene>
    <name evidence="9" type="primary">LOC100369999</name>
</gene>
<evidence type="ECO:0000313" key="8">
    <source>
        <dbReference type="Proteomes" id="UP000694865"/>
    </source>
</evidence>
<keyword evidence="8" id="KW-1185">Reference proteome</keyword>
<keyword evidence="6 7" id="KW-0472">Membrane</keyword>
<reference evidence="9" key="1">
    <citation type="submission" date="2025-08" db="UniProtKB">
        <authorList>
            <consortium name="RefSeq"/>
        </authorList>
    </citation>
    <scope>IDENTIFICATION</scope>
    <source>
        <tissue evidence="9">Testes</tissue>
    </source>
</reference>
<feature type="transmembrane region" description="Helical" evidence="7">
    <location>
        <begin position="34"/>
        <end position="53"/>
    </location>
</feature>
<accession>A0ABM0GIX0</accession>
<dbReference type="Gene3D" id="1.20.1530.20">
    <property type="match status" value="1"/>
</dbReference>